<feature type="region of interest" description="Disordered" evidence="12">
    <location>
        <begin position="163"/>
        <end position="193"/>
    </location>
</feature>
<keyword evidence="9" id="KW-0206">Cytoskeleton</keyword>
<feature type="domain" description="Growth arrest-specific protein 8" evidence="13">
    <location>
        <begin position="402"/>
        <end position="507"/>
    </location>
</feature>
<gene>
    <name evidence="14" type="ORF">CSUI_002604</name>
</gene>
<comment type="similarity">
    <text evidence="3">Belongs to the DRC4 family.</text>
</comment>
<evidence type="ECO:0000256" key="12">
    <source>
        <dbReference type="SAM" id="MobiDB-lite"/>
    </source>
</evidence>
<dbReference type="EMBL" id="MIGC01001083">
    <property type="protein sequence ID" value="PHJ23540.1"/>
    <property type="molecule type" value="Genomic_DNA"/>
</dbReference>
<keyword evidence="15" id="KW-1185">Reference proteome</keyword>
<dbReference type="Pfam" id="PF13851">
    <property type="entry name" value="GAS"/>
    <property type="match status" value="1"/>
</dbReference>
<evidence type="ECO:0000256" key="7">
    <source>
        <dbReference type="ARBA" id="ARBA00023054"/>
    </source>
</evidence>
<dbReference type="GO" id="GO:0031267">
    <property type="term" value="F:small GTPase binding"/>
    <property type="evidence" value="ECO:0007669"/>
    <property type="project" value="InterPro"/>
</dbReference>
<accession>A0A2C6KTB9</accession>
<evidence type="ECO:0000313" key="15">
    <source>
        <dbReference type="Proteomes" id="UP000221165"/>
    </source>
</evidence>
<comment type="caution">
    <text evidence="14">The sequence shown here is derived from an EMBL/GenBank/DDBJ whole genome shotgun (WGS) entry which is preliminary data.</text>
</comment>
<dbReference type="RefSeq" id="XP_067925215.1">
    <property type="nucleotide sequence ID" value="XM_068062804.1"/>
</dbReference>
<comment type="subcellular location">
    <subcellularLocation>
        <location evidence="1">Cell projection</location>
        <location evidence="1">Cilium</location>
        <location evidence="1">Flagellum</location>
    </subcellularLocation>
    <subcellularLocation>
        <location evidence="2">Cytoplasm</location>
        <location evidence="2">Cytoskeleton</location>
    </subcellularLocation>
</comment>
<keyword evidence="8" id="KW-0969">Cilium</keyword>
<dbReference type="InterPro" id="IPR025593">
    <property type="entry name" value="GAS8_dom"/>
</dbReference>
<dbReference type="Proteomes" id="UP000221165">
    <property type="component" value="Unassembled WGS sequence"/>
</dbReference>
<evidence type="ECO:0000256" key="8">
    <source>
        <dbReference type="ARBA" id="ARBA00023069"/>
    </source>
</evidence>
<sequence>MEMVAEQEVHEAAKRRQSEGPGQEEEGEMVGEVSGDSRLVLKIKGGHRMHTVIEKVLEALEKRGEVELAGQVGGGGLDKVVSIAEIVKRKSPSIQQKTFFSDFDVQLTRWRDVCQDFGSKRFPFPRRSEKLHHIPLLCCWYPLETPRPGRHCSYAAQKTAAPVGRGKQSNENVGKKKTSWKGEGGPGNAGIRDNGERLQRKLLLQDARIEQLHRRHRAEIQAYEQKIETLEYVHKNLKKQIQTKGEEEILKEDLAAEAVLAEQYRSQVNLEAATAKQQKANEQEVVALENAFDQHLDKLREQFVKSFEELKTKYEQQYEQARQTLELREKVEVHEVEERKNLHINELMASHRSAFEQIKAYQGTSEGDRRNAGPSENRPQANAGDAVGESATDRASPTAASAQLEEKVKAAKQSNHQMEQQKHKLERDIGEYTRRLRNLQNDAHMRTQAKIMLYEQKVSQMLKSLEQKFRQREELITSLGLRPEVAIHLEEILRQSFCEKNDEIDHLRAELQKMAKSYNDTVLTMKARLKQLGVNSDCFDFELIQDTEYISKAPAPCITTTVPVARGNCVLSI</sequence>
<keyword evidence="6" id="KW-0282">Flagellum</keyword>
<evidence type="ECO:0000256" key="5">
    <source>
        <dbReference type="ARBA" id="ARBA00022701"/>
    </source>
</evidence>
<keyword evidence="5" id="KW-0493">Microtubule</keyword>
<dbReference type="GO" id="GO:0048870">
    <property type="term" value="P:cell motility"/>
    <property type="evidence" value="ECO:0007669"/>
    <property type="project" value="InterPro"/>
</dbReference>
<feature type="compositionally biased region" description="Basic and acidic residues" evidence="12">
    <location>
        <begin position="419"/>
        <end position="428"/>
    </location>
</feature>
<evidence type="ECO:0000256" key="2">
    <source>
        <dbReference type="ARBA" id="ARBA00004245"/>
    </source>
</evidence>
<keyword evidence="7 11" id="KW-0175">Coiled coil</keyword>
<dbReference type="GeneID" id="94426015"/>
<dbReference type="GO" id="GO:0008017">
    <property type="term" value="F:microtubule binding"/>
    <property type="evidence" value="ECO:0007669"/>
    <property type="project" value="InterPro"/>
</dbReference>
<organism evidence="14 15">
    <name type="scientific">Cystoisospora suis</name>
    <dbReference type="NCBI Taxonomy" id="483139"/>
    <lineage>
        <taxon>Eukaryota</taxon>
        <taxon>Sar</taxon>
        <taxon>Alveolata</taxon>
        <taxon>Apicomplexa</taxon>
        <taxon>Conoidasida</taxon>
        <taxon>Coccidia</taxon>
        <taxon>Eucoccidiorida</taxon>
        <taxon>Eimeriorina</taxon>
        <taxon>Sarcocystidae</taxon>
        <taxon>Cystoisospora</taxon>
    </lineage>
</organism>
<evidence type="ECO:0000313" key="14">
    <source>
        <dbReference type="EMBL" id="PHJ23540.1"/>
    </source>
</evidence>
<feature type="region of interest" description="Disordered" evidence="12">
    <location>
        <begin position="1"/>
        <end position="31"/>
    </location>
</feature>
<dbReference type="InterPro" id="IPR039308">
    <property type="entry name" value="GAS8"/>
</dbReference>
<dbReference type="PANTHER" id="PTHR31543:SF0">
    <property type="entry name" value="DYNEIN REGULATORY COMPLEX SUBUNIT 4"/>
    <property type="match status" value="1"/>
</dbReference>
<keyword evidence="10" id="KW-0966">Cell projection</keyword>
<reference evidence="14 15" key="1">
    <citation type="journal article" date="2017" name="Int. J. Parasitol.">
        <title>The genome of the protozoan parasite Cystoisospora suis and a reverse vaccinology approach to identify vaccine candidates.</title>
        <authorList>
            <person name="Palmieri N."/>
            <person name="Shrestha A."/>
            <person name="Ruttkowski B."/>
            <person name="Beck T."/>
            <person name="Vogl C."/>
            <person name="Tomley F."/>
            <person name="Blake D.P."/>
            <person name="Joachim A."/>
        </authorList>
    </citation>
    <scope>NUCLEOTIDE SEQUENCE [LARGE SCALE GENOMIC DNA]</scope>
    <source>
        <strain evidence="14 15">Wien I</strain>
    </source>
</reference>
<dbReference type="PANTHER" id="PTHR31543">
    <property type="entry name" value="DYNEIN REGULATORY COMPLEX SUBUNIT 4"/>
    <property type="match status" value="1"/>
</dbReference>
<protein>
    <submittedName>
        <fullName evidence="14">Growth arrest-specific protein 8</fullName>
    </submittedName>
</protein>
<evidence type="ECO:0000259" key="13">
    <source>
        <dbReference type="Pfam" id="PF13851"/>
    </source>
</evidence>
<dbReference type="GO" id="GO:0005794">
    <property type="term" value="C:Golgi apparatus"/>
    <property type="evidence" value="ECO:0007669"/>
    <property type="project" value="TreeGrafter"/>
</dbReference>
<dbReference type="VEuPathDB" id="ToxoDB:CSUI_002604"/>
<dbReference type="GO" id="GO:0031514">
    <property type="term" value="C:motile cilium"/>
    <property type="evidence" value="ECO:0007669"/>
    <property type="project" value="UniProtKB-SubCell"/>
</dbReference>
<dbReference type="OrthoDB" id="767661at2759"/>
<dbReference type="GO" id="GO:0005874">
    <property type="term" value="C:microtubule"/>
    <property type="evidence" value="ECO:0007669"/>
    <property type="project" value="UniProtKB-KW"/>
</dbReference>
<proteinExistence type="inferred from homology"/>
<evidence type="ECO:0000256" key="4">
    <source>
        <dbReference type="ARBA" id="ARBA00022490"/>
    </source>
</evidence>
<evidence type="ECO:0000256" key="1">
    <source>
        <dbReference type="ARBA" id="ARBA00004230"/>
    </source>
</evidence>
<feature type="region of interest" description="Disordered" evidence="12">
    <location>
        <begin position="363"/>
        <end position="428"/>
    </location>
</feature>
<evidence type="ECO:0000256" key="6">
    <source>
        <dbReference type="ARBA" id="ARBA00022846"/>
    </source>
</evidence>
<evidence type="ECO:0000256" key="11">
    <source>
        <dbReference type="SAM" id="Coils"/>
    </source>
</evidence>
<feature type="coiled-coil region" evidence="11">
    <location>
        <begin position="304"/>
        <end position="331"/>
    </location>
</feature>
<evidence type="ECO:0000256" key="10">
    <source>
        <dbReference type="ARBA" id="ARBA00023273"/>
    </source>
</evidence>
<evidence type="ECO:0000256" key="3">
    <source>
        <dbReference type="ARBA" id="ARBA00009859"/>
    </source>
</evidence>
<dbReference type="AlphaFoldDB" id="A0A2C6KTB9"/>
<feature type="compositionally biased region" description="Basic and acidic residues" evidence="12">
    <location>
        <begin position="7"/>
        <end position="18"/>
    </location>
</feature>
<evidence type="ECO:0000256" key="9">
    <source>
        <dbReference type="ARBA" id="ARBA00023212"/>
    </source>
</evidence>
<name>A0A2C6KTB9_9APIC</name>
<keyword evidence="4" id="KW-0963">Cytoplasm</keyword>
<feature type="coiled-coil region" evidence="11">
    <location>
        <begin position="213"/>
        <end position="240"/>
    </location>
</feature>